<dbReference type="OrthoDB" id="5242705at2759"/>
<dbReference type="EMBL" id="JAGMWT010000018">
    <property type="protein sequence ID" value="KAH7113749.1"/>
    <property type="molecule type" value="Genomic_DNA"/>
</dbReference>
<comment type="caution">
    <text evidence="3">The sequence shown here is derived from an EMBL/GenBank/DDBJ whole genome shotgun (WGS) entry which is preliminary data.</text>
</comment>
<proteinExistence type="predicted"/>
<evidence type="ECO:0000313" key="4">
    <source>
        <dbReference type="Proteomes" id="UP000700596"/>
    </source>
</evidence>
<feature type="transmembrane region" description="Helical" evidence="2">
    <location>
        <begin position="667"/>
        <end position="686"/>
    </location>
</feature>
<protein>
    <recommendedName>
        <fullName evidence="5">DUF3176 domain containing protein</fullName>
    </recommendedName>
</protein>
<organism evidence="3 4">
    <name type="scientific">Dendryphion nanum</name>
    <dbReference type="NCBI Taxonomy" id="256645"/>
    <lineage>
        <taxon>Eukaryota</taxon>
        <taxon>Fungi</taxon>
        <taxon>Dikarya</taxon>
        <taxon>Ascomycota</taxon>
        <taxon>Pezizomycotina</taxon>
        <taxon>Dothideomycetes</taxon>
        <taxon>Pleosporomycetidae</taxon>
        <taxon>Pleosporales</taxon>
        <taxon>Torulaceae</taxon>
        <taxon>Dendryphion</taxon>
    </lineage>
</organism>
<keyword evidence="4" id="KW-1185">Reference proteome</keyword>
<keyword evidence="2" id="KW-1133">Transmembrane helix</keyword>
<accession>A0A9P9IBK4</accession>
<dbReference type="PANTHER" id="PTHR35394">
    <property type="entry name" value="DUF3176 DOMAIN-CONTAINING PROTEIN"/>
    <property type="match status" value="1"/>
</dbReference>
<dbReference type="InterPro" id="IPR021514">
    <property type="entry name" value="DUF3176"/>
</dbReference>
<gene>
    <name evidence="3" type="ORF">B0J11DRAFT_619197</name>
</gene>
<feature type="region of interest" description="Disordered" evidence="1">
    <location>
        <begin position="749"/>
        <end position="773"/>
    </location>
</feature>
<evidence type="ECO:0000256" key="2">
    <source>
        <dbReference type="SAM" id="Phobius"/>
    </source>
</evidence>
<reference evidence="3" key="1">
    <citation type="journal article" date="2021" name="Nat. Commun.">
        <title>Genetic determinants of endophytism in the Arabidopsis root mycobiome.</title>
        <authorList>
            <person name="Mesny F."/>
            <person name="Miyauchi S."/>
            <person name="Thiergart T."/>
            <person name="Pickel B."/>
            <person name="Atanasova L."/>
            <person name="Karlsson M."/>
            <person name="Huettel B."/>
            <person name="Barry K.W."/>
            <person name="Haridas S."/>
            <person name="Chen C."/>
            <person name="Bauer D."/>
            <person name="Andreopoulos W."/>
            <person name="Pangilinan J."/>
            <person name="LaButti K."/>
            <person name="Riley R."/>
            <person name="Lipzen A."/>
            <person name="Clum A."/>
            <person name="Drula E."/>
            <person name="Henrissat B."/>
            <person name="Kohler A."/>
            <person name="Grigoriev I.V."/>
            <person name="Martin F.M."/>
            <person name="Hacquard S."/>
        </authorList>
    </citation>
    <scope>NUCLEOTIDE SEQUENCE</scope>
    <source>
        <strain evidence="3">MPI-CAGE-CH-0243</strain>
    </source>
</reference>
<evidence type="ECO:0000256" key="1">
    <source>
        <dbReference type="SAM" id="MobiDB-lite"/>
    </source>
</evidence>
<dbReference type="Pfam" id="PF11374">
    <property type="entry name" value="DUF3176"/>
    <property type="match status" value="1"/>
</dbReference>
<feature type="transmembrane region" description="Helical" evidence="2">
    <location>
        <begin position="153"/>
        <end position="177"/>
    </location>
</feature>
<evidence type="ECO:0008006" key="5">
    <source>
        <dbReference type="Google" id="ProtNLM"/>
    </source>
</evidence>
<sequence>MQSHTPSHFVPIDPINHNEFGYVPPPSYRTSVNPNNISNFHASSKNNHSTNDLINLHAPVKYISKAEFFRNDKAQRSYRVNPPRRKTYFSRAGRKDTVEKPFGLGIHDTPLAHIDSGIDQSFVKRPPSPNNAAQWLEKKLWQYSSSKSVITRWILEIISWCLSALCMTAVIVVLIFVQNKRAPEWPLSQTLNMLSRVASAALILPVSEALGQLKWNWFQTKSKTMWDFEIFDNASRGPWGSALLLVRTKGRTLASLGAAVTLLALAMDPFFQQLFDIRERWSIVGNGSIPIVTNFDPLYPEIFTGNTGIPDMLIDSYLDVTASKFFFDSGKKPVYFGNVTRPEISLSCPSRNCTWEPYDTMAVCSSCTDASPMLSFGCHTTAVDWTMNLTGGYGNWRPKEQPFPRGRACGYFLNSTSQRPVLMSGYLLDSQNTSLARPGEALLVRTMPHISTPLREIMYDGSGSFDHIRNPITRFIVAGTADGTMGSVYRNETPACHDCVIHWCVKRMRSSYYEGVYQQEEIQSFANKTRGPFPWKVEELVNSTPKQIALDYLEDVLIDVPNSPSNGTFKLSNFTHLKINAIFDSFLPSFFTQSNESTTPLLRYAVYVTGRPKTRKLPTNPWAAPGNITRHVHNLSLALSDAVRSHQSGQAFSGTSWDIERFVSVEWPWLTLPIIILCLSFIFLAATVRKTANAKDGVGVWKSSALATLVYGGMSEDLKKQMRHSQSVGTPRTKARRMKARLLPNKGWRISGKFSPTLPQHDKNQPPPPPGWI</sequence>
<name>A0A9P9IBK4_9PLEO</name>
<dbReference type="Proteomes" id="UP000700596">
    <property type="component" value="Unassembled WGS sequence"/>
</dbReference>
<keyword evidence="2" id="KW-0472">Membrane</keyword>
<dbReference type="PANTHER" id="PTHR35394:SF5">
    <property type="entry name" value="DUF3176 DOMAIN-CONTAINING PROTEIN"/>
    <property type="match status" value="1"/>
</dbReference>
<keyword evidence="2" id="KW-0812">Transmembrane</keyword>
<evidence type="ECO:0000313" key="3">
    <source>
        <dbReference type="EMBL" id="KAH7113749.1"/>
    </source>
</evidence>
<dbReference type="AlphaFoldDB" id="A0A9P9IBK4"/>